<dbReference type="AlphaFoldDB" id="A0A844ADG8"/>
<protein>
    <submittedName>
        <fullName evidence="1">Prepilin-type N-terminal cleavage/methylation domain-containing protein</fullName>
    </submittedName>
</protein>
<dbReference type="InterPro" id="IPR012902">
    <property type="entry name" value="N_methyl_site"/>
</dbReference>
<dbReference type="NCBIfam" id="TIGR02532">
    <property type="entry name" value="IV_pilin_GFxxxE"/>
    <property type="match status" value="1"/>
</dbReference>
<dbReference type="Proteomes" id="UP000466694">
    <property type="component" value="Unassembled WGS sequence"/>
</dbReference>
<comment type="caution">
    <text evidence="1">The sequence shown here is derived from an EMBL/GenBank/DDBJ whole genome shotgun (WGS) entry which is preliminary data.</text>
</comment>
<dbReference type="EMBL" id="WISZ01000170">
    <property type="protein sequence ID" value="MQX11224.1"/>
    <property type="molecule type" value="Genomic_DNA"/>
</dbReference>
<evidence type="ECO:0000313" key="1">
    <source>
        <dbReference type="EMBL" id="MQX11224.1"/>
    </source>
</evidence>
<organism evidence="1 2">
    <name type="scientific">Rhizobium fredii</name>
    <name type="common">Sinorhizobium fredii</name>
    <dbReference type="NCBI Taxonomy" id="380"/>
    <lineage>
        <taxon>Bacteria</taxon>
        <taxon>Pseudomonadati</taxon>
        <taxon>Pseudomonadota</taxon>
        <taxon>Alphaproteobacteria</taxon>
        <taxon>Hyphomicrobiales</taxon>
        <taxon>Rhizobiaceae</taxon>
        <taxon>Sinorhizobium/Ensifer group</taxon>
        <taxon>Sinorhizobium</taxon>
    </lineage>
</organism>
<dbReference type="RefSeq" id="WP_037394589.1">
    <property type="nucleotide sequence ID" value="NZ_BJNI01000024.1"/>
</dbReference>
<accession>A0A844ADG8</accession>
<dbReference type="Pfam" id="PF07963">
    <property type="entry name" value="N_methyl"/>
    <property type="match status" value="1"/>
</dbReference>
<dbReference type="PROSITE" id="PS00409">
    <property type="entry name" value="PROKAR_NTER_METHYL"/>
    <property type="match status" value="1"/>
</dbReference>
<gene>
    <name evidence="1" type="ORF">GHK48_23860</name>
</gene>
<reference evidence="1 2" key="1">
    <citation type="journal article" date="2013" name="Genome Biol.">
        <title>Comparative genomics of the core and accessory genomes of 48 Sinorhizobium strains comprising five genospecies.</title>
        <authorList>
            <person name="Sugawara M."/>
            <person name="Epstein B."/>
            <person name="Badgley B.D."/>
            <person name="Unno T."/>
            <person name="Xu L."/>
            <person name="Reese J."/>
            <person name="Gyaneshwar P."/>
            <person name="Denny R."/>
            <person name="Mudge J."/>
            <person name="Bharti A.K."/>
            <person name="Farmer A.D."/>
            <person name="May G.D."/>
            <person name="Woodward J.E."/>
            <person name="Medigue C."/>
            <person name="Vallenet D."/>
            <person name="Lajus A."/>
            <person name="Rouy Z."/>
            <person name="Martinez-Vaz B."/>
            <person name="Tiffin P."/>
            <person name="Young N.D."/>
            <person name="Sadowsky M.J."/>
        </authorList>
    </citation>
    <scope>NUCLEOTIDE SEQUENCE [LARGE SCALE GENOMIC DNA]</scope>
    <source>
        <strain evidence="1 2">USDA205</strain>
    </source>
</reference>
<proteinExistence type="predicted"/>
<name>A0A844ADG8_RHIFR</name>
<sequence length="131" mass="14126">MPPTIEREGGFTLLEMLIAFLILSTALVAANQSVSSAVRAFSKTRDIGVADRLASEIFIEHFDGRGTVIGDQGGRSPEGYTWRISRTRVSGGAVDGRAVRASVSVLNPQGKLVRTYVTYFATFESDQPDGD</sequence>
<evidence type="ECO:0000313" key="2">
    <source>
        <dbReference type="Proteomes" id="UP000466694"/>
    </source>
</evidence>